<dbReference type="EMBL" id="VWZZ01006631">
    <property type="protein sequence ID" value="NXJ00001.1"/>
    <property type="molecule type" value="Genomic_DNA"/>
</dbReference>
<keyword evidence="9" id="KW-1185">Reference proteome</keyword>
<dbReference type="AlphaFoldDB" id="A0A7K9XTX2"/>
<keyword evidence="6" id="KW-0695">RNA-directed DNA polymerase</keyword>
<dbReference type="InterPro" id="IPR001584">
    <property type="entry name" value="Integrase_cat-core"/>
</dbReference>
<evidence type="ECO:0000256" key="6">
    <source>
        <dbReference type="ARBA" id="ARBA00022918"/>
    </source>
</evidence>
<evidence type="ECO:0000256" key="1">
    <source>
        <dbReference type="ARBA" id="ARBA00022679"/>
    </source>
</evidence>
<evidence type="ECO:0000313" key="8">
    <source>
        <dbReference type="EMBL" id="NXJ00001.1"/>
    </source>
</evidence>
<dbReference type="PROSITE" id="PS50994">
    <property type="entry name" value="INTEGRASE"/>
    <property type="match status" value="1"/>
</dbReference>
<keyword evidence="4" id="KW-0255">Endonuclease</keyword>
<evidence type="ECO:0000259" key="7">
    <source>
        <dbReference type="PROSITE" id="PS50994"/>
    </source>
</evidence>
<dbReference type="GO" id="GO:0004519">
    <property type="term" value="F:endonuclease activity"/>
    <property type="evidence" value="ECO:0007669"/>
    <property type="project" value="UniProtKB-KW"/>
</dbReference>
<comment type="caution">
    <text evidence="8">The sequence shown here is derived from an EMBL/GenBank/DDBJ whole genome shotgun (WGS) entry which is preliminary data.</text>
</comment>
<evidence type="ECO:0000313" key="9">
    <source>
        <dbReference type="Proteomes" id="UP000587472"/>
    </source>
</evidence>
<dbReference type="PANTHER" id="PTHR41694:SF3">
    <property type="entry name" value="RNA-DIRECTED DNA POLYMERASE-RELATED"/>
    <property type="match status" value="1"/>
</dbReference>
<dbReference type="PANTHER" id="PTHR41694">
    <property type="entry name" value="ENDOGENOUS RETROVIRUS GROUP K MEMBER POL PROTEIN"/>
    <property type="match status" value="1"/>
</dbReference>
<proteinExistence type="predicted"/>
<protein>
    <submittedName>
        <fullName evidence="8">POK18 protein</fullName>
    </submittedName>
</protein>
<dbReference type="GO" id="GO:0015074">
    <property type="term" value="P:DNA integration"/>
    <property type="evidence" value="ECO:0007669"/>
    <property type="project" value="InterPro"/>
</dbReference>
<keyword evidence="1" id="KW-0808">Transferase</keyword>
<sequence>KHWLQCFAVMGVPQKIKTDNGSAYIAHSTQKFLQEWGIAHTVGVPGNSTGQAIIERAHCY</sequence>
<feature type="non-terminal residue" evidence="8">
    <location>
        <position position="1"/>
    </location>
</feature>
<accession>A0A7K9XTX2</accession>
<dbReference type="InterPro" id="IPR012337">
    <property type="entry name" value="RNaseH-like_sf"/>
</dbReference>
<evidence type="ECO:0000256" key="4">
    <source>
        <dbReference type="ARBA" id="ARBA00022759"/>
    </source>
</evidence>
<name>A0A7K9XTX2_9GRUI</name>
<dbReference type="SUPFAM" id="SSF53098">
    <property type="entry name" value="Ribonuclease H-like"/>
    <property type="match status" value="1"/>
</dbReference>
<keyword evidence="5" id="KW-0378">Hydrolase</keyword>
<reference evidence="8 9" key="1">
    <citation type="submission" date="2019-09" db="EMBL/GenBank/DDBJ databases">
        <title>Bird 10,000 Genomes (B10K) Project - Family phase.</title>
        <authorList>
            <person name="Zhang G."/>
        </authorList>
    </citation>
    <scope>NUCLEOTIDE SEQUENCE [LARGE SCALE GENOMIC DNA]</scope>
    <source>
        <strain evidence="8">B10K-DU-001-60</strain>
        <tissue evidence="8">Muscle</tissue>
    </source>
</reference>
<dbReference type="Pfam" id="PF00665">
    <property type="entry name" value="rve"/>
    <property type="match status" value="1"/>
</dbReference>
<dbReference type="Proteomes" id="UP000587472">
    <property type="component" value="Unassembled WGS sequence"/>
</dbReference>
<feature type="domain" description="Integrase catalytic" evidence="7">
    <location>
        <begin position="1"/>
        <end position="60"/>
    </location>
</feature>
<dbReference type="GO" id="GO:0003964">
    <property type="term" value="F:RNA-directed DNA polymerase activity"/>
    <property type="evidence" value="ECO:0007669"/>
    <property type="project" value="UniProtKB-KW"/>
</dbReference>
<keyword evidence="2" id="KW-0548">Nucleotidyltransferase</keyword>
<organism evidence="8 9">
    <name type="scientific">Psophia crepitans</name>
    <name type="common">common trumpeter</name>
    <dbReference type="NCBI Taxonomy" id="54359"/>
    <lineage>
        <taxon>Eukaryota</taxon>
        <taxon>Metazoa</taxon>
        <taxon>Chordata</taxon>
        <taxon>Craniata</taxon>
        <taxon>Vertebrata</taxon>
        <taxon>Euteleostomi</taxon>
        <taxon>Archelosauria</taxon>
        <taxon>Archosauria</taxon>
        <taxon>Dinosauria</taxon>
        <taxon>Saurischia</taxon>
        <taxon>Theropoda</taxon>
        <taxon>Coelurosauria</taxon>
        <taxon>Aves</taxon>
        <taxon>Neognathae</taxon>
        <taxon>Neoaves</taxon>
        <taxon>Gruiformes</taxon>
        <taxon>Psophiidae</taxon>
        <taxon>Psophia</taxon>
    </lineage>
</organism>
<dbReference type="Gene3D" id="3.30.420.10">
    <property type="entry name" value="Ribonuclease H-like superfamily/Ribonuclease H"/>
    <property type="match status" value="1"/>
</dbReference>
<feature type="non-terminal residue" evidence="8">
    <location>
        <position position="60"/>
    </location>
</feature>
<evidence type="ECO:0000256" key="5">
    <source>
        <dbReference type="ARBA" id="ARBA00022801"/>
    </source>
</evidence>
<evidence type="ECO:0000256" key="2">
    <source>
        <dbReference type="ARBA" id="ARBA00022695"/>
    </source>
</evidence>
<dbReference type="InterPro" id="IPR036397">
    <property type="entry name" value="RNaseH_sf"/>
</dbReference>
<evidence type="ECO:0000256" key="3">
    <source>
        <dbReference type="ARBA" id="ARBA00022722"/>
    </source>
</evidence>
<dbReference type="GO" id="GO:0016787">
    <property type="term" value="F:hydrolase activity"/>
    <property type="evidence" value="ECO:0007669"/>
    <property type="project" value="UniProtKB-KW"/>
</dbReference>
<gene>
    <name evidence="8" type="primary">Ervk18_3</name>
    <name evidence="8" type="ORF">PSOCRE_R14945</name>
</gene>
<dbReference type="GO" id="GO:0035613">
    <property type="term" value="F:RNA stem-loop binding"/>
    <property type="evidence" value="ECO:0007669"/>
    <property type="project" value="TreeGrafter"/>
</dbReference>
<keyword evidence="3" id="KW-0540">Nuclease</keyword>